<dbReference type="RefSeq" id="WP_117312565.1">
    <property type="nucleotide sequence ID" value="NZ_JBHRUJ010000030.1"/>
</dbReference>
<name>A0ABV7KT57_PLAOK</name>
<organism evidence="1 2">
    <name type="scientific">Planomicrobium okeanokoites</name>
    <name type="common">Planococcus okeanokoites</name>
    <name type="synonym">Flavobacterium okeanokoites</name>
    <dbReference type="NCBI Taxonomy" id="244"/>
    <lineage>
        <taxon>Bacteria</taxon>
        <taxon>Bacillati</taxon>
        <taxon>Bacillota</taxon>
        <taxon>Bacilli</taxon>
        <taxon>Bacillales</taxon>
        <taxon>Caryophanaceae</taxon>
        <taxon>Planomicrobium</taxon>
    </lineage>
</organism>
<keyword evidence="2" id="KW-1185">Reference proteome</keyword>
<accession>A0ABV7KT57</accession>
<dbReference type="Proteomes" id="UP001595625">
    <property type="component" value="Unassembled WGS sequence"/>
</dbReference>
<dbReference type="EMBL" id="JBHRUJ010000030">
    <property type="protein sequence ID" value="MFC3212707.1"/>
    <property type="molecule type" value="Genomic_DNA"/>
</dbReference>
<proteinExistence type="predicted"/>
<evidence type="ECO:0008006" key="3">
    <source>
        <dbReference type="Google" id="ProtNLM"/>
    </source>
</evidence>
<comment type="caution">
    <text evidence="1">The sequence shown here is derived from an EMBL/GenBank/DDBJ whole genome shotgun (WGS) entry which is preliminary data.</text>
</comment>
<evidence type="ECO:0000313" key="2">
    <source>
        <dbReference type="Proteomes" id="UP001595625"/>
    </source>
</evidence>
<evidence type="ECO:0000313" key="1">
    <source>
        <dbReference type="EMBL" id="MFC3212707.1"/>
    </source>
</evidence>
<reference evidence="2" key="1">
    <citation type="journal article" date="2019" name="Int. J. Syst. Evol. Microbiol.">
        <title>The Global Catalogue of Microorganisms (GCM) 10K type strain sequencing project: providing services to taxonomists for standard genome sequencing and annotation.</title>
        <authorList>
            <consortium name="The Broad Institute Genomics Platform"/>
            <consortium name="The Broad Institute Genome Sequencing Center for Infectious Disease"/>
            <person name="Wu L."/>
            <person name="Ma J."/>
        </authorList>
    </citation>
    <scope>NUCLEOTIDE SEQUENCE [LARGE SCALE GENOMIC DNA]</scope>
    <source>
        <strain evidence="2">CCM 320</strain>
    </source>
</reference>
<protein>
    <recommendedName>
        <fullName evidence="3">DUF5082 domain-containing protein</fullName>
    </recommendedName>
</protein>
<gene>
    <name evidence="1" type="ORF">ACFOEJ_16690</name>
</gene>
<sequence length="170" mass="19220">MGKTFVGEMPRVEFLASSSSVDSKATQVVEKSALEAVRDALGVADKETPANDTMRLKTAHNEDLNTPSTEYLTEQHCKDTQTIDFLRHELKESERKRKLEAESSDTWRAKYRAADVELEKAKVAHDAEVRNLRYDIQLLNKTLEKHAGDEQLLLLTMKKAVSFAERVVEG</sequence>